<gene>
    <name evidence="6" type="ORF">COS99_07275</name>
</gene>
<evidence type="ECO:0000256" key="2">
    <source>
        <dbReference type="ARBA" id="ARBA00023015"/>
    </source>
</evidence>
<comment type="caution">
    <text evidence="6">The sequence shown here is derived from an EMBL/GenBank/DDBJ whole genome shotgun (WGS) entry which is preliminary data.</text>
</comment>
<accession>A0A2J0KRA1</accession>
<keyword evidence="2" id="KW-0805">Transcription regulation</keyword>
<proteinExistence type="inferred from homology"/>
<protein>
    <recommendedName>
        <fullName evidence="5">RNA polymerase sigma factor 70 region 4 type 2 domain-containing protein</fullName>
    </recommendedName>
</protein>
<name>A0A2J0KRA1_9BACT</name>
<keyword evidence="3" id="KW-0731">Sigma factor</keyword>
<dbReference type="Gene3D" id="1.10.10.10">
    <property type="entry name" value="Winged helix-like DNA-binding domain superfamily/Winged helix DNA-binding domain"/>
    <property type="match status" value="1"/>
</dbReference>
<keyword evidence="4" id="KW-0804">Transcription</keyword>
<sequence length="198" mass="23251">MKANIDIKSLIEGCIKKDESSWSEFIYQFKNLVNWAAIDRLKRWGIEFTNDDIDDIRQQVFMGIWEKNRLSEIRNRERIAGWLAMVAGNCAFNYIRSKKRFEIPASEPSLELELKLENVKDKESPYSALENSETRTAIEEFINKLPQSQQAILILNYVYEKKYREISEILKIPINTVSTIIKRSRDSLKKELKEKGVI</sequence>
<dbReference type="AlphaFoldDB" id="A0A2J0KRA1"/>
<dbReference type="SUPFAM" id="SSF88946">
    <property type="entry name" value="Sigma2 domain of RNA polymerase sigma factors"/>
    <property type="match status" value="1"/>
</dbReference>
<dbReference type="CDD" id="cd06171">
    <property type="entry name" value="Sigma70_r4"/>
    <property type="match status" value="1"/>
</dbReference>
<dbReference type="InterPro" id="IPR036388">
    <property type="entry name" value="WH-like_DNA-bd_sf"/>
</dbReference>
<dbReference type="GO" id="GO:0003677">
    <property type="term" value="F:DNA binding"/>
    <property type="evidence" value="ECO:0007669"/>
    <property type="project" value="InterPro"/>
</dbReference>
<dbReference type="InterPro" id="IPR013325">
    <property type="entry name" value="RNA_pol_sigma_r2"/>
</dbReference>
<dbReference type="GO" id="GO:0016987">
    <property type="term" value="F:sigma factor activity"/>
    <property type="evidence" value="ECO:0007669"/>
    <property type="project" value="UniProtKB-KW"/>
</dbReference>
<dbReference type="InterPro" id="IPR039425">
    <property type="entry name" value="RNA_pol_sigma-70-like"/>
</dbReference>
<evidence type="ECO:0000256" key="4">
    <source>
        <dbReference type="ARBA" id="ARBA00023163"/>
    </source>
</evidence>
<dbReference type="SUPFAM" id="SSF88659">
    <property type="entry name" value="Sigma3 and sigma4 domains of RNA polymerase sigma factors"/>
    <property type="match status" value="1"/>
</dbReference>
<dbReference type="EMBL" id="PEWV01000071">
    <property type="protein sequence ID" value="PIU41131.1"/>
    <property type="molecule type" value="Genomic_DNA"/>
</dbReference>
<dbReference type="InterPro" id="IPR014284">
    <property type="entry name" value="RNA_pol_sigma-70_dom"/>
</dbReference>
<evidence type="ECO:0000313" key="7">
    <source>
        <dbReference type="Proteomes" id="UP000230052"/>
    </source>
</evidence>
<evidence type="ECO:0000256" key="3">
    <source>
        <dbReference type="ARBA" id="ARBA00023082"/>
    </source>
</evidence>
<dbReference type="Gene3D" id="1.10.1740.10">
    <property type="match status" value="1"/>
</dbReference>
<dbReference type="InterPro" id="IPR013324">
    <property type="entry name" value="RNA_pol_sigma_r3/r4-like"/>
</dbReference>
<dbReference type="InterPro" id="IPR013249">
    <property type="entry name" value="RNA_pol_sigma70_r4_t2"/>
</dbReference>
<evidence type="ECO:0000259" key="5">
    <source>
        <dbReference type="Pfam" id="PF08281"/>
    </source>
</evidence>
<dbReference type="NCBIfam" id="TIGR02937">
    <property type="entry name" value="sigma70-ECF"/>
    <property type="match status" value="1"/>
</dbReference>
<dbReference type="PANTHER" id="PTHR43133">
    <property type="entry name" value="RNA POLYMERASE ECF-TYPE SIGMA FACTO"/>
    <property type="match status" value="1"/>
</dbReference>
<dbReference type="PANTHER" id="PTHR43133:SF46">
    <property type="entry name" value="RNA POLYMERASE SIGMA-70 FACTOR ECF SUBFAMILY"/>
    <property type="match status" value="1"/>
</dbReference>
<feature type="domain" description="RNA polymerase sigma factor 70 region 4 type 2" evidence="5">
    <location>
        <begin position="137"/>
        <end position="186"/>
    </location>
</feature>
<dbReference type="Pfam" id="PF08281">
    <property type="entry name" value="Sigma70_r4_2"/>
    <property type="match status" value="1"/>
</dbReference>
<dbReference type="Proteomes" id="UP000230052">
    <property type="component" value="Unassembled WGS sequence"/>
</dbReference>
<comment type="similarity">
    <text evidence="1">Belongs to the sigma-70 factor family. ECF subfamily.</text>
</comment>
<evidence type="ECO:0000313" key="6">
    <source>
        <dbReference type="EMBL" id="PIU41131.1"/>
    </source>
</evidence>
<dbReference type="GO" id="GO:0006352">
    <property type="term" value="P:DNA-templated transcription initiation"/>
    <property type="evidence" value="ECO:0007669"/>
    <property type="project" value="InterPro"/>
</dbReference>
<organism evidence="6 7">
    <name type="scientific">Candidatus Aquitaenariimonas noxiae</name>
    <dbReference type="NCBI Taxonomy" id="1974741"/>
    <lineage>
        <taxon>Bacteria</taxon>
        <taxon>Pseudomonadati</taxon>
        <taxon>Candidatus Omnitrophota</taxon>
        <taxon>Candidatus Aquitaenariimonas</taxon>
    </lineage>
</organism>
<reference evidence="6 7" key="1">
    <citation type="submission" date="2017-09" db="EMBL/GenBank/DDBJ databases">
        <title>Depth-based differentiation of microbial function through sediment-hosted aquifers and enrichment of novel symbionts in the deep terrestrial subsurface.</title>
        <authorList>
            <person name="Probst A.J."/>
            <person name="Ladd B."/>
            <person name="Jarett J.K."/>
            <person name="Geller-Mcgrath D.E."/>
            <person name="Sieber C.M."/>
            <person name="Emerson J.B."/>
            <person name="Anantharaman K."/>
            <person name="Thomas B.C."/>
            <person name="Malmstrom R."/>
            <person name="Stieglmeier M."/>
            <person name="Klingl A."/>
            <person name="Woyke T."/>
            <person name="Ryan C.M."/>
            <person name="Banfield J.F."/>
        </authorList>
    </citation>
    <scope>NUCLEOTIDE SEQUENCE [LARGE SCALE GENOMIC DNA]</scope>
    <source>
        <strain evidence="6">CG07_land_8_20_14_0_80_42_15</strain>
    </source>
</reference>
<evidence type="ECO:0000256" key="1">
    <source>
        <dbReference type="ARBA" id="ARBA00010641"/>
    </source>
</evidence>